<evidence type="ECO:0000256" key="1">
    <source>
        <dbReference type="PROSITE-ProRule" id="PRU00042"/>
    </source>
</evidence>
<reference evidence="4" key="1">
    <citation type="journal article" date="2017" name="Science">
        <title>Giant viruses with an expanded complement of translation system components.</title>
        <authorList>
            <person name="Schulz F."/>
            <person name="Yutin N."/>
            <person name="Ivanova N.N."/>
            <person name="Ortega D.R."/>
            <person name="Lee T.K."/>
            <person name="Vierheilig J."/>
            <person name="Daims H."/>
            <person name="Horn M."/>
            <person name="Wagner M."/>
            <person name="Jensen G.J."/>
            <person name="Kyrpides N.C."/>
            <person name="Koonin E.V."/>
            <person name="Woyke T."/>
        </authorList>
    </citation>
    <scope>NUCLEOTIDE SEQUENCE</scope>
    <source>
        <strain evidence="4">KNV1</strain>
    </source>
</reference>
<gene>
    <name evidence="4" type="ORF">Klosneuvirus_1_338</name>
</gene>
<feature type="coiled-coil region" evidence="2">
    <location>
        <begin position="102"/>
        <end position="129"/>
    </location>
</feature>
<feature type="domain" description="C2H2-type" evidence="3">
    <location>
        <begin position="58"/>
        <end position="85"/>
    </location>
</feature>
<evidence type="ECO:0000259" key="3">
    <source>
        <dbReference type="PROSITE" id="PS50157"/>
    </source>
</evidence>
<dbReference type="PROSITE" id="PS50157">
    <property type="entry name" value="ZINC_FINGER_C2H2_2"/>
    <property type="match status" value="1"/>
</dbReference>
<dbReference type="GO" id="GO:0008270">
    <property type="term" value="F:zinc ion binding"/>
    <property type="evidence" value="ECO:0007669"/>
    <property type="project" value="UniProtKB-KW"/>
</dbReference>
<keyword evidence="1" id="KW-0863">Zinc-finger</keyword>
<dbReference type="InterPro" id="IPR013087">
    <property type="entry name" value="Znf_C2H2_type"/>
</dbReference>
<sequence length="326" mass="38528">MSEYNCIPCNYQTKDRSNYAKHLKSNKHQKNITTSSSTFMSGKYQTNGQINNEKLPDYRCPYCHLTFTRQSGLTYHKKICSDKQLETQRLETEKKFEIQQKENEKQIEIEKLKIELEISKKQINSLENFIKTIKPTQTNNMYNVSIKKLVQSDYSDAPPLTHLENYEVIHDKQFVNFVDEIINYNDQKILYKYIGDIIIKHYKKENPEDQSMWNTDGSRLNYIIKEAMVNNKSRWVDDINANRIKEAVIRPLLDYIKSQNIKEQKLIHKDIRKASADKCIELTIKTNSIATINYEINNGTLETDIVKYITPYFRHLSDDQKMIVNE</sequence>
<dbReference type="InterPro" id="IPR036236">
    <property type="entry name" value="Znf_C2H2_sf"/>
</dbReference>
<organism evidence="4">
    <name type="scientific">Klosneuvirus KNV1</name>
    <dbReference type="NCBI Taxonomy" id="1977640"/>
    <lineage>
        <taxon>Viruses</taxon>
        <taxon>Varidnaviria</taxon>
        <taxon>Bamfordvirae</taxon>
        <taxon>Nucleocytoviricota</taxon>
        <taxon>Megaviricetes</taxon>
        <taxon>Imitervirales</taxon>
        <taxon>Mimiviridae</taxon>
        <taxon>Klosneuvirinae</taxon>
        <taxon>Klosneuvirus</taxon>
    </lineage>
</organism>
<dbReference type="EMBL" id="KY684108">
    <property type="protein sequence ID" value="ARF11481.1"/>
    <property type="molecule type" value="Genomic_DNA"/>
</dbReference>
<evidence type="ECO:0000313" key="4">
    <source>
        <dbReference type="EMBL" id="ARF11481.1"/>
    </source>
</evidence>
<keyword evidence="1" id="KW-0862">Zinc</keyword>
<accession>A0A1V0SIJ1</accession>
<protein>
    <recommendedName>
        <fullName evidence="3">C2H2-type domain-containing protein</fullName>
    </recommendedName>
</protein>
<dbReference type="SUPFAM" id="SSF57667">
    <property type="entry name" value="beta-beta-alpha zinc fingers"/>
    <property type="match status" value="1"/>
</dbReference>
<keyword evidence="2" id="KW-0175">Coiled coil</keyword>
<dbReference type="SMART" id="SM00355">
    <property type="entry name" value="ZnF_C2H2"/>
    <property type="match status" value="2"/>
</dbReference>
<proteinExistence type="predicted"/>
<dbReference type="Gene3D" id="3.30.160.60">
    <property type="entry name" value="Classic Zinc Finger"/>
    <property type="match status" value="1"/>
</dbReference>
<evidence type="ECO:0000256" key="2">
    <source>
        <dbReference type="SAM" id="Coils"/>
    </source>
</evidence>
<keyword evidence="1" id="KW-0479">Metal-binding</keyword>
<name>A0A1V0SIJ1_9VIRU</name>